<proteinExistence type="predicted"/>
<evidence type="ECO:0000313" key="4">
    <source>
        <dbReference type="Proteomes" id="UP001161325"/>
    </source>
</evidence>
<dbReference type="RefSeq" id="WP_284352656.1">
    <property type="nucleotide sequence ID" value="NZ_BRXS01000008.1"/>
</dbReference>
<feature type="region of interest" description="Disordered" evidence="1">
    <location>
        <begin position="79"/>
        <end position="114"/>
    </location>
</feature>
<dbReference type="CDD" id="cd00093">
    <property type="entry name" value="HTH_XRE"/>
    <property type="match status" value="1"/>
</dbReference>
<feature type="compositionally biased region" description="Low complexity" evidence="1">
    <location>
        <begin position="138"/>
        <end position="158"/>
    </location>
</feature>
<feature type="domain" description="HTH cro/C1-type" evidence="2">
    <location>
        <begin position="8"/>
        <end position="65"/>
    </location>
</feature>
<comment type="caution">
    <text evidence="3">The sequence shown here is derived from an EMBL/GenBank/DDBJ whole genome shotgun (WGS) entry which is preliminary data.</text>
</comment>
<dbReference type="Gene3D" id="1.10.260.40">
    <property type="entry name" value="lambda repressor-like DNA-binding domains"/>
    <property type="match status" value="1"/>
</dbReference>
<evidence type="ECO:0000313" key="3">
    <source>
        <dbReference type="EMBL" id="GLC28251.1"/>
    </source>
</evidence>
<sequence length="187" mass="19543">MPSLGQMLRSAREARGLSLRDVERATEGKVSNGYLSLLESDSVKQPSPNHLYHLAQAYRLDYAELMRLAGYFVPNPSTPASGAHHGGAGASRITRSAGLPGRPTPPPASGIALSADGLAPEDVADIERYAEFLRARRQAAPGPSAAAPGAAAARPSASETPRGERAAGDRAPRSRASRRGPDTPDRG</sequence>
<evidence type="ECO:0000256" key="1">
    <source>
        <dbReference type="SAM" id="MobiDB-lite"/>
    </source>
</evidence>
<feature type="compositionally biased region" description="Basic and acidic residues" evidence="1">
    <location>
        <begin position="161"/>
        <end position="172"/>
    </location>
</feature>
<dbReference type="PROSITE" id="PS50943">
    <property type="entry name" value="HTH_CROC1"/>
    <property type="match status" value="1"/>
</dbReference>
<feature type="region of interest" description="Disordered" evidence="1">
    <location>
        <begin position="137"/>
        <end position="187"/>
    </location>
</feature>
<dbReference type="Pfam" id="PF12844">
    <property type="entry name" value="HTH_19"/>
    <property type="match status" value="1"/>
</dbReference>
<evidence type="ECO:0000259" key="2">
    <source>
        <dbReference type="PROSITE" id="PS50943"/>
    </source>
</evidence>
<dbReference type="InterPro" id="IPR001387">
    <property type="entry name" value="Cro/C1-type_HTH"/>
</dbReference>
<gene>
    <name evidence="3" type="ORF">rosag_47640</name>
</gene>
<dbReference type="SUPFAM" id="SSF47413">
    <property type="entry name" value="lambda repressor-like DNA-binding domains"/>
    <property type="match status" value="1"/>
</dbReference>
<name>A0AA37QG29_9BACT</name>
<dbReference type="SMART" id="SM00530">
    <property type="entry name" value="HTH_XRE"/>
    <property type="match status" value="1"/>
</dbReference>
<dbReference type="Proteomes" id="UP001161325">
    <property type="component" value="Unassembled WGS sequence"/>
</dbReference>
<reference evidence="3" key="1">
    <citation type="submission" date="2022-08" db="EMBL/GenBank/DDBJ databases">
        <title>Draft genome sequencing of Roseisolibacter agri AW1220.</title>
        <authorList>
            <person name="Tobiishi Y."/>
            <person name="Tonouchi A."/>
        </authorList>
    </citation>
    <scope>NUCLEOTIDE SEQUENCE</scope>
    <source>
        <strain evidence="3">AW1220</strain>
    </source>
</reference>
<dbReference type="EMBL" id="BRXS01000008">
    <property type="protein sequence ID" value="GLC28251.1"/>
    <property type="molecule type" value="Genomic_DNA"/>
</dbReference>
<organism evidence="3 4">
    <name type="scientific">Roseisolibacter agri</name>
    <dbReference type="NCBI Taxonomy" id="2014610"/>
    <lineage>
        <taxon>Bacteria</taxon>
        <taxon>Pseudomonadati</taxon>
        <taxon>Gemmatimonadota</taxon>
        <taxon>Gemmatimonadia</taxon>
        <taxon>Gemmatimonadales</taxon>
        <taxon>Gemmatimonadaceae</taxon>
        <taxon>Roseisolibacter</taxon>
    </lineage>
</organism>
<accession>A0AA37QG29</accession>
<keyword evidence="4" id="KW-1185">Reference proteome</keyword>
<protein>
    <recommendedName>
        <fullName evidence="2">HTH cro/C1-type domain-containing protein</fullName>
    </recommendedName>
</protein>
<dbReference type="AlphaFoldDB" id="A0AA37QG29"/>
<dbReference type="GO" id="GO:0003677">
    <property type="term" value="F:DNA binding"/>
    <property type="evidence" value="ECO:0007669"/>
    <property type="project" value="InterPro"/>
</dbReference>
<dbReference type="InterPro" id="IPR010982">
    <property type="entry name" value="Lambda_DNA-bd_dom_sf"/>
</dbReference>